<feature type="transmembrane region" description="Helical" evidence="2">
    <location>
        <begin position="29"/>
        <end position="48"/>
    </location>
</feature>
<feature type="transmembrane region" description="Helical" evidence="2">
    <location>
        <begin position="121"/>
        <end position="142"/>
    </location>
</feature>
<evidence type="ECO:0000313" key="4">
    <source>
        <dbReference type="Proteomes" id="UP001501000"/>
    </source>
</evidence>
<feature type="transmembrane region" description="Helical" evidence="2">
    <location>
        <begin position="219"/>
        <end position="235"/>
    </location>
</feature>
<accession>A0ABP7M634</accession>
<dbReference type="EMBL" id="BAABAJ010000006">
    <property type="protein sequence ID" value="GAA3913532.1"/>
    <property type="molecule type" value="Genomic_DNA"/>
</dbReference>
<feature type="transmembrane region" description="Helical" evidence="2">
    <location>
        <begin position="315"/>
        <end position="334"/>
    </location>
</feature>
<keyword evidence="4" id="KW-1185">Reference proteome</keyword>
<keyword evidence="2" id="KW-0812">Transmembrane</keyword>
<feature type="transmembrane region" description="Helical" evidence="2">
    <location>
        <begin position="341"/>
        <end position="364"/>
    </location>
</feature>
<keyword evidence="2" id="KW-0472">Membrane</keyword>
<feature type="transmembrane region" description="Helical" evidence="2">
    <location>
        <begin position="398"/>
        <end position="418"/>
    </location>
</feature>
<comment type="caution">
    <text evidence="3">The sequence shown here is derived from an EMBL/GenBank/DDBJ whole genome shotgun (WGS) entry which is preliminary data.</text>
</comment>
<evidence type="ECO:0000256" key="1">
    <source>
        <dbReference type="SAM" id="MobiDB-lite"/>
    </source>
</evidence>
<feature type="transmembrane region" description="Helical" evidence="2">
    <location>
        <begin position="81"/>
        <end position="114"/>
    </location>
</feature>
<evidence type="ECO:0000313" key="3">
    <source>
        <dbReference type="EMBL" id="GAA3913532.1"/>
    </source>
</evidence>
<dbReference type="Proteomes" id="UP001501000">
    <property type="component" value="Unassembled WGS sequence"/>
</dbReference>
<name>A0ABP7M634_9ACTN</name>
<proteinExistence type="predicted"/>
<evidence type="ECO:0008006" key="5">
    <source>
        <dbReference type="Google" id="ProtNLM"/>
    </source>
</evidence>
<feature type="transmembrane region" description="Helical" evidence="2">
    <location>
        <begin position="242"/>
        <end position="259"/>
    </location>
</feature>
<sequence>MTTSEATATPRAPGTAAARPGGPRLRWPAVSPAVPAAVFVLVQLALVVPGSGLGWDEAVYVSQVGGNAPPAYFSAPRARGISYLVAPVAAVTASTTAIRVYLAVLSGAALWAALRVWRGILPAPVLTAAGALFAGLWVTLFYGPRVMPNLWCAFGALAAVGCFLRATGGVAATGTAAAGAEPPGTARPGVRTAVGSRAALWGLGAAVGAVTLLRPADGFWLAVPLLAVALAAPAVRRRHRAVAAVVVVAPLLGAVPWIAEAYARYGGLAARLRRAGEIQGSLGWNLAVDDHVRALAGRTLCRPCDVPWEHPVTAVWWFLLPLAVLGGVVAALRADPAGRGAAAVLATVTAASLAAPYLFTLGYAAPRFLLPAYALLALPAAECALFLLTALRPAWRPAATALLAAALLAHLAVQYAVLARAVTNSRSVRAQFTTVATALHGLGVRPPCLVSGREYVLIGYYAGCVSRQPAGHDASITPAGLTAAARRVPVAVVVPAGSPPPSYARAWRLAPLPSARGWERYDAYVSPATARDGARRP</sequence>
<evidence type="ECO:0000256" key="2">
    <source>
        <dbReference type="SAM" id="Phobius"/>
    </source>
</evidence>
<feature type="transmembrane region" description="Helical" evidence="2">
    <location>
        <begin position="370"/>
        <end position="391"/>
    </location>
</feature>
<dbReference type="RefSeq" id="WP_425578564.1">
    <property type="nucleotide sequence ID" value="NZ_BAABAJ010000006.1"/>
</dbReference>
<gene>
    <name evidence="3" type="ORF">GCM10022244_24290</name>
</gene>
<reference evidence="4" key="1">
    <citation type="journal article" date="2019" name="Int. J. Syst. Evol. Microbiol.">
        <title>The Global Catalogue of Microorganisms (GCM) 10K type strain sequencing project: providing services to taxonomists for standard genome sequencing and annotation.</title>
        <authorList>
            <consortium name="The Broad Institute Genomics Platform"/>
            <consortium name="The Broad Institute Genome Sequencing Center for Infectious Disease"/>
            <person name="Wu L."/>
            <person name="Ma J."/>
        </authorList>
    </citation>
    <scope>NUCLEOTIDE SEQUENCE [LARGE SCALE GENOMIC DNA]</scope>
    <source>
        <strain evidence="4">JCM 16956</strain>
    </source>
</reference>
<keyword evidence="2" id="KW-1133">Transmembrane helix</keyword>
<feature type="transmembrane region" description="Helical" evidence="2">
    <location>
        <begin position="148"/>
        <end position="173"/>
    </location>
</feature>
<feature type="region of interest" description="Disordered" evidence="1">
    <location>
        <begin position="1"/>
        <end position="20"/>
    </location>
</feature>
<protein>
    <recommendedName>
        <fullName evidence="5">Integral membrane protein</fullName>
    </recommendedName>
</protein>
<organism evidence="3 4">
    <name type="scientific">Streptomyces gulbargensis</name>
    <dbReference type="NCBI Taxonomy" id="364901"/>
    <lineage>
        <taxon>Bacteria</taxon>
        <taxon>Bacillati</taxon>
        <taxon>Actinomycetota</taxon>
        <taxon>Actinomycetes</taxon>
        <taxon>Kitasatosporales</taxon>
        <taxon>Streptomycetaceae</taxon>
        <taxon>Streptomyces</taxon>
    </lineage>
</organism>